<dbReference type="Proteomes" id="UP000190166">
    <property type="component" value="Unassembled WGS sequence"/>
</dbReference>
<accession>A0A1T5P9A6</accession>
<dbReference type="EMBL" id="FUZZ01000004">
    <property type="protein sequence ID" value="SKD09252.1"/>
    <property type="molecule type" value="Genomic_DNA"/>
</dbReference>
<name>A0A1T5P9A6_9BACT</name>
<keyword evidence="3" id="KW-1185">Reference proteome</keyword>
<proteinExistence type="predicted"/>
<dbReference type="STRING" id="393003.SAMN05660461_5135"/>
<dbReference type="PANTHER" id="PTHR40124:SF1">
    <property type="entry name" value="DISAGGREGATASE RELATED REPEAT PROTEIN"/>
    <property type="match status" value="1"/>
</dbReference>
<organism evidence="2 3">
    <name type="scientific">Chitinophaga ginsengisegetis</name>
    <dbReference type="NCBI Taxonomy" id="393003"/>
    <lineage>
        <taxon>Bacteria</taxon>
        <taxon>Pseudomonadati</taxon>
        <taxon>Bacteroidota</taxon>
        <taxon>Chitinophagia</taxon>
        <taxon>Chitinophagales</taxon>
        <taxon>Chitinophagaceae</taxon>
        <taxon>Chitinophaga</taxon>
    </lineage>
</organism>
<evidence type="ECO:0000259" key="1">
    <source>
        <dbReference type="Pfam" id="PF21294"/>
    </source>
</evidence>
<gene>
    <name evidence="2" type="ORF">SAMN05660461_5135</name>
</gene>
<reference evidence="2 3" key="1">
    <citation type="submission" date="2017-02" db="EMBL/GenBank/DDBJ databases">
        <authorList>
            <person name="Peterson S.W."/>
        </authorList>
    </citation>
    <scope>NUCLEOTIDE SEQUENCE [LARGE SCALE GENOMIC DNA]</scope>
    <source>
        <strain evidence="2 3">DSM 18108</strain>
    </source>
</reference>
<dbReference type="Gene3D" id="2.60.120.200">
    <property type="match status" value="1"/>
</dbReference>
<feature type="domain" description="Polysaccharide lyase 14" evidence="1">
    <location>
        <begin position="122"/>
        <end position="286"/>
    </location>
</feature>
<evidence type="ECO:0000313" key="2">
    <source>
        <dbReference type="EMBL" id="SKD09252.1"/>
    </source>
</evidence>
<dbReference type="RefSeq" id="WP_079472393.1">
    <property type="nucleotide sequence ID" value="NZ_FUZZ01000004.1"/>
</dbReference>
<dbReference type="InterPro" id="IPR048958">
    <property type="entry name" value="Polysacc_lyase_14"/>
</dbReference>
<sequence>MNSTVFSRTVAAAGLLLLGISFISCKKELAKSNLRDNPSLAAADAAIGINAINSTWSVNWDNYANGTTYTSTNAANDFGNVTGWNNNRGYISNGNLRIQLDPNALSAAGGVVANIDVSDGAAYEMDYDIRFHSQFDWSRGGKVGFGFSIGDGNTGGDPAWDGNGGTLRLMWYRNDANRVYFQPYLYYRDQPGQYGDDFGLTYPASGSIQKGTTYHVHLYIKSNTGSNTDGHVQIVINGTVLLDRDIRWTTNDSKRLIRGVTFHTFRGGSQSYWESSTVGYIYYDNLSIHKIN</sequence>
<protein>
    <recommendedName>
        <fullName evidence="1">Polysaccharide lyase 14 domain-containing protein</fullName>
    </recommendedName>
</protein>
<dbReference type="PANTHER" id="PTHR40124">
    <property type="match status" value="1"/>
</dbReference>
<dbReference type="Pfam" id="PF21294">
    <property type="entry name" value="Polysacc_lyase_14"/>
    <property type="match status" value="1"/>
</dbReference>
<evidence type="ECO:0000313" key="3">
    <source>
        <dbReference type="Proteomes" id="UP000190166"/>
    </source>
</evidence>
<dbReference type="AlphaFoldDB" id="A0A1T5P9A6"/>